<sequence length="143" mass="16388">MVKKKKTKKKKIKNDRSGRFGKIWNCGTATSPVSVGNPGLKRMSKTSRQERGRKRPLDESATVNLKVKGQDGRELFFRIKRNTQLSKLLTAYCDRLQLEYKAMQFFYNGNRFSAKKTPDQLHMEDGDEIDATMHQLGGGYRGI</sequence>
<dbReference type="FunFam" id="3.10.20.90:FF:000407">
    <property type="entry name" value="Small ubiquitin-related modifier 2 isoform A"/>
    <property type="match status" value="1"/>
</dbReference>
<comment type="caution">
    <text evidence="3">The sequence shown here is derived from an EMBL/GenBank/DDBJ whole genome shotgun (WGS) entry which is preliminary data.</text>
</comment>
<evidence type="ECO:0000259" key="2">
    <source>
        <dbReference type="PROSITE" id="PS50053"/>
    </source>
</evidence>
<dbReference type="Pfam" id="PF11976">
    <property type="entry name" value="Rad60-SLD"/>
    <property type="match status" value="1"/>
</dbReference>
<protein>
    <recommendedName>
        <fullName evidence="2">Ubiquitin-like domain-containing protein</fullName>
    </recommendedName>
</protein>
<keyword evidence="4" id="KW-1185">Reference proteome</keyword>
<dbReference type="PROSITE" id="PS50053">
    <property type="entry name" value="UBIQUITIN_2"/>
    <property type="match status" value="1"/>
</dbReference>
<dbReference type="Gene3D" id="3.10.20.90">
    <property type="entry name" value="Phosphatidylinositol 3-kinase Catalytic Subunit, Chain A, domain 1"/>
    <property type="match status" value="1"/>
</dbReference>
<dbReference type="AlphaFoldDB" id="A0AAP0S2Q8"/>
<reference evidence="3 4" key="1">
    <citation type="journal article" date="2024" name="Plant J.">
        <title>Genome sequences and population genomics reveal climatic adaptation and genomic divergence between two closely related sweetgum species.</title>
        <authorList>
            <person name="Xu W.Q."/>
            <person name="Ren C.Q."/>
            <person name="Zhang X.Y."/>
            <person name="Comes H.P."/>
            <person name="Liu X.H."/>
            <person name="Li Y.G."/>
            <person name="Kettle C.J."/>
            <person name="Jalonen R."/>
            <person name="Gaisberger H."/>
            <person name="Ma Y.Z."/>
            <person name="Qiu Y.X."/>
        </authorList>
    </citation>
    <scope>NUCLEOTIDE SEQUENCE [LARGE SCALE GENOMIC DNA]</scope>
    <source>
        <strain evidence="3">Hangzhou</strain>
    </source>
</reference>
<proteinExistence type="predicted"/>
<feature type="domain" description="Ubiquitin-like" evidence="2">
    <location>
        <begin position="61"/>
        <end position="138"/>
    </location>
</feature>
<dbReference type="InterPro" id="IPR029071">
    <property type="entry name" value="Ubiquitin-like_domsf"/>
</dbReference>
<dbReference type="PANTHER" id="PTHR10562">
    <property type="entry name" value="SMALL UBIQUITIN-RELATED MODIFIER"/>
    <property type="match status" value="1"/>
</dbReference>
<feature type="region of interest" description="Disordered" evidence="1">
    <location>
        <begin position="30"/>
        <end position="61"/>
    </location>
</feature>
<evidence type="ECO:0000256" key="1">
    <source>
        <dbReference type="SAM" id="MobiDB-lite"/>
    </source>
</evidence>
<organism evidence="3 4">
    <name type="scientific">Liquidambar formosana</name>
    <name type="common">Formosan gum</name>
    <dbReference type="NCBI Taxonomy" id="63359"/>
    <lineage>
        <taxon>Eukaryota</taxon>
        <taxon>Viridiplantae</taxon>
        <taxon>Streptophyta</taxon>
        <taxon>Embryophyta</taxon>
        <taxon>Tracheophyta</taxon>
        <taxon>Spermatophyta</taxon>
        <taxon>Magnoliopsida</taxon>
        <taxon>eudicotyledons</taxon>
        <taxon>Gunneridae</taxon>
        <taxon>Pentapetalae</taxon>
        <taxon>Saxifragales</taxon>
        <taxon>Altingiaceae</taxon>
        <taxon>Liquidambar</taxon>
    </lineage>
</organism>
<gene>
    <name evidence="3" type="ORF">L1049_017119</name>
</gene>
<feature type="compositionally biased region" description="Basic and acidic residues" evidence="1">
    <location>
        <begin position="47"/>
        <end position="58"/>
    </location>
</feature>
<dbReference type="InterPro" id="IPR022617">
    <property type="entry name" value="Rad60/SUMO-like_dom"/>
</dbReference>
<name>A0AAP0S2Q8_LIQFO</name>
<accession>A0AAP0S2Q8</accession>
<dbReference type="SUPFAM" id="SSF54236">
    <property type="entry name" value="Ubiquitin-like"/>
    <property type="match status" value="1"/>
</dbReference>
<dbReference type="Proteomes" id="UP001415857">
    <property type="component" value="Unassembled WGS sequence"/>
</dbReference>
<evidence type="ECO:0000313" key="3">
    <source>
        <dbReference type="EMBL" id="KAK9288658.1"/>
    </source>
</evidence>
<evidence type="ECO:0000313" key="4">
    <source>
        <dbReference type="Proteomes" id="UP001415857"/>
    </source>
</evidence>
<dbReference type="InterPro" id="IPR000626">
    <property type="entry name" value="Ubiquitin-like_dom"/>
</dbReference>
<dbReference type="EMBL" id="JBBPBK010000003">
    <property type="protein sequence ID" value="KAK9288658.1"/>
    <property type="molecule type" value="Genomic_DNA"/>
</dbReference>